<gene>
    <name evidence="9" type="ORF">O1D97_13970</name>
</gene>
<dbReference type="InterPro" id="IPR017871">
    <property type="entry name" value="ABC_transporter-like_CS"/>
</dbReference>
<dbReference type="Pfam" id="PF08352">
    <property type="entry name" value="oligo_HPY"/>
    <property type="match status" value="1"/>
</dbReference>
<feature type="domain" description="ABC transporter" evidence="8">
    <location>
        <begin position="10"/>
        <end position="259"/>
    </location>
</feature>
<dbReference type="GO" id="GO:0005524">
    <property type="term" value="F:ATP binding"/>
    <property type="evidence" value="ECO:0007669"/>
    <property type="project" value="UniProtKB-KW"/>
</dbReference>
<dbReference type="InterPro" id="IPR027417">
    <property type="entry name" value="P-loop_NTPase"/>
</dbReference>
<dbReference type="Proteomes" id="UP001149719">
    <property type="component" value="Unassembled WGS sequence"/>
</dbReference>
<reference evidence="9" key="1">
    <citation type="submission" date="2022-12" db="EMBL/GenBank/DDBJ databases">
        <title>Marinomonas 15G1-11 sp. nov, isolated from marine algae.</title>
        <authorList>
            <person name="Butt M."/>
            <person name="Choi D.G."/>
            <person name="Kim J.M."/>
            <person name="Lee J.K."/>
            <person name="Baek J.H."/>
            <person name="Jeon C.O."/>
        </authorList>
    </citation>
    <scope>NUCLEOTIDE SEQUENCE</scope>
    <source>
        <strain evidence="9">15G1-11</strain>
    </source>
</reference>
<organism evidence="9 10">
    <name type="scientific">Marinomonas phaeophyticola</name>
    <dbReference type="NCBI Taxonomy" id="3004091"/>
    <lineage>
        <taxon>Bacteria</taxon>
        <taxon>Pseudomonadati</taxon>
        <taxon>Pseudomonadota</taxon>
        <taxon>Gammaproteobacteria</taxon>
        <taxon>Oceanospirillales</taxon>
        <taxon>Oceanospirillaceae</taxon>
        <taxon>Marinomonas</taxon>
    </lineage>
</organism>
<dbReference type="EMBL" id="JAPUBN010000018">
    <property type="protein sequence ID" value="MCZ2722686.1"/>
    <property type="molecule type" value="Genomic_DNA"/>
</dbReference>
<dbReference type="SUPFAM" id="SSF52540">
    <property type="entry name" value="P-loop containing nucleoside triphosphate hydrolases"/>
    <property type="match status" value="1"/>
</dbReference>
<evidence type="ECO:0000256" key="5">
    <source>
        <dbReference type="ARBA" id="ARBA00022741"/>
    </source>
</evidence>
<evidence type="ECO:0000256" key="3">
    <source>
        <dbReference type="ARBA" id="ARBA00022448"/>
    </source>
</evidence>
<dbReference type="InterPro" id="IPR013563">
    <property type="entry name" value="Oligopep_ABC_C"/>
</dbReference>
<comment type="caution">
    <text evidence="9">The sequence shown here is derived from an EMBL/GenBank/DDBJ whole genome shotgun (WGS) entry which is preliminary data.</text>
</comment>
<dbReference type="RefSeq" id="WP_269126500.1">
    <property type="nucleotide sequence ID" value="NZ_JAPUBN010000018.1"/>
</dbReference>
<evidence type="ECO:0000256" key="1">
    <source>
        <dbReference type="ARBA" id="ARBA00004417"/>
    </source>
</evidence>
<sequence>MSTLSQTPLLEVKDLRVNFRTPDGFVTAVNDLNFTLAQGETLGIVGESGSGKSQTAFALMGLLANNGVIEGRAEFEGENILTFSEAQLNRVRSEKISMIFQDPMTSLNPYMKVGKQLMEVLRLHKGLSKKDAFEASVKMLDAVKMPEARKRMNMYPHEFSGGMRQRVMIAMSLLCQPKLLIADEPTTALDVTVQAQILTLLNELKSDFNTSIIMITHDLGVVAGLCDKVLVMYAGRTMEYGSTNDVFYRPTHPYTQGLLSAIPRLDGEDEILSTIPGNPPNLLHLPPGCPFQDRCIHASDHCFEEAPVLTEFDNHCQRACHKSVKELVA</sequence>
<keyword evidence="3" id="KW-0813">Transport</keyword>
<evidence type="ECO:0000259" key="8">
    <source>
        <dbReference type="PROSITE" id="PS50893"/>
    </source>
</evidence>
<name>A0ABT4JWR0_9GAMM</name>
<dbReference type="PROSITE" id="PS50893">
    <property type="entry name" value="ABC_TRANSPORTER_2"/>
    <property type="match status" value="1"/>
</dbReference>
<dbReference type="PANTHER" id="PTHR43297">
    <property type="entry name" value="OLIGOPEPTIDE TRANSPORT ATP-BINDING PROTEIN APPD"/>
    <property type="match status" value="1"/>
</dbReference>
<keyword evidence="4" id="KW-1003">Cell membrane</keyword>
<dbReference type="NCBIfam" id="TIGR01727">
    <property type="entry name" value="oligo_HPY"/>
    <property type="match status" value="1"/>
</dbReference>
<keyword evidence="6 9" id="KW-0067">ATP-binding</keyword>
<evidence type="ECO:0000256" key="4">
    <source>
        <dbReference type="ARBA" id="ARBA00022475"/>
    </source>
</evidence>
<evidence type="ECO:0000313" key="9">
    <source>
        <dbReference type="EMBL" id="MCZ2722686.1"/>
    </source>
</evidence>
<keyword evidence="7" id="KW-0472">Membrane</keyword>
<evidence type="ECO:0000256" key="2">
    <source>
        <dbReference type="ARBA" id="ARBA00005417"/>
    </source>
</evidence>
<comment type="subcellular location">
    <subcellularLocation>
        <location evidence="1">Cell inner membrane</location>
        <topology evidence="1">Peripheral membrane protein</topology>
    </subcellularLocation>
</comment>
<dbReference type="InterPro" id="IPR003439">
    <property type="entry name" value="ABC_transporter-like_ATP-bd"/>
</dbReference>
<dbReference type="Gene3D" id="3.40.50.300">
    <property type="entry name" value="P-loop containing nucleotide triphosphate hydrolases"/>
    <property type="match status" value="1"/>
</dbReference>
<dbReference type="CDD" id="cd03257">
    <property type="entry name" value="ABC_NikE_OppD_transporters"/>
    <property type="match status" value="1"/>
</dbReference>
<keyword evidence="10" id="KW-1185">Reference proteome</keyword>
<proteinExistence type="inferred from homology"/>
<dbReference type="InterPro" id="IPR050388">
    <property type="entry name" value="ABC_Ni/Peptide_Import"/>
</dbReference>
<protein>
    <submittedName>
        <fullName evidence="9">ABC transporter ATP-binding protein</fullName>
    </submittedName>
</protein>
<evidence type="ECO:0000256" key="6">
    <source>
        <dbReference type="ARBA" id="ARBA00022840"/>
    </source>
</evidence>
<comment type="similarity">
    <text evidence="2">Belongs to the ABC transporter superfamily.</text>
</comment>
<keyword evidence="5" id="KW-0547">Nucleotide-binding</keyword>
<dbReference type="NCBIfam" id="NF007010">
    <property type="entry name" value="PRK09473.1"/>
    <property type="match status" value="1"/>
</dbReference>
<dbReference type="PANTHER" id="PTHR43297:SF7">
    <property type="entry name" value="D,D-DIPEPTIDE TRANSPORT ATP-BINDING PROTEIN DDPD-RELATED"/>
    <property type="match status" value="1"/>
</dbReference>
<evidence type="ECO:0000256" key="7">
    <source>
        <dbReference type="ARBA" id="ARBA00023136"/>
    </source>
</evidence>
<accession>A0ABT4JWR0</accession>
<dbReference type="Pfam" id="PF00005">
    <property type="entry name" value="ABC_tran"/>
    <property type="match status" value="1"/>
</dbReference>
<dbReference type="PROSITE" id="PS00211">
    <property type="entry name" value="ABC_TRANSPORTER_1"/>
    <property type="match status" value="1"/>
</dbReference>
<dbReference type="SMART" id="SM00382">
    <property type="entry name" value="AAA"/>
    <property type="match status" value="1"/>
</dbReference>
<dbReference type="InterPro" id="IPR003593">
    <property type="entry name" value="AAA+_ATPase"/>
</dbReference>
<evidence type="ECO:0000313" key="10">
    <source>
        <dbReference type="Proteomes" id="UP001149719"/>
    </source>
</evidence>